<name>A0A7I8LJU6_SPIIN</name>
<organism evidence="4 5">
    <name type="scientific">Spirodela intermedia</name>
    <name type="common">Intermediate duckweed</name>
    <dbReference type="NCBI Taxonomy" id="51605"/>
    <lineage>
        <taxon>Eukaryota</taxon>
        <taxon>Viridiplantae</taxon>
        <taxon>Streptophyta</taxon>
        <taxon>Embryophyta</taxon>
        <taxon>Tracheophyta</taxon>
        <taxon>Spermatophyta</taxon>
        <taxon>Magnoliopsida</taxon>
        <taxon>Liliopsida</taxon>
        <taxon>Araceae</taxon>
        <taxon>Lemnoideae</taxon>
        <taxon>Spirodela</taxon>
    </lineage>
</organism>
<gene>
    <name evidence="4" type="ORF">SI8410_17021011</name>
</gene>
<reference evidence="4" key="1">
    <citation type="submission" date="2020-02" db="EMBL/GenBank/DDBJ databases">
        <authorList>
            <person name="Scholz U."/>
            <person name="Mascher M."/>
            <person name="Fiebig A."/>
        </authorList>
    </citation>
    <scope>NUCLEOTIDE SEQUENCE</scope>
</reference>
<evidence type="ECO:0000313" key="4">
    <source>
        <dbReference type="EMBL" id="CAA7410333.1"/>
    </source>
</evidence>
<dbReference type="SUPFAM" id="SSF47699">
    <property type="entry name" value="Bifunctional inhibitor/lipid-transfer protein/seed storage 2S albumin"/>
    <property type="match status" value="1"/>
</dbReference>
<feature type="domain" description="Bifunctional inhibitor/plant lipid transfer protein/seed storage helical" evidence="3">
    <location>
        <begin position="30"/>
        <end position="115"/>
    </location>
</feature>
<comment type="function">
    <text evidence="1">Plant non-specific lipid-transfer proteins transfer phospholipids as well as galactolipids across membranes. May play a role in wax or cutin deposition in the cell walls of expanding epidermal cells and certain secretory tissues.</text>
</comment>
<evidence type="ECO:0000313" key="5">
    <source>
        <dbReference type="Proteomes" id="UP000663760"/>
    </source>
</evidence>
<accession>A0A7I8LJU6</accession>
<feature type="transmembrane region" description="Helical" evidence="2">
    <location>
        <begin position="7"/>
        <end position="27"/>
    </location>
</feature>
<dbReference type="EMBL" id="LR746280">
    <property type="protein sequence ID" value="CAA7410333.1"/>
    <property type="molecule type" value="Genomic_DNA"/>
</dbReference>
<dbReference type="CDD" id="cd01960">
    <property type="entry name" value="nsLTP1"/>
    <property type="match status" value="1"/>
</dbReference>
<dbReference type="GO" id="GO:0008289">
    <property type="term" value="F:lipid binding"/>
    <property type="evidence" value="ECO:0007669"/>
    <property type="project" value="UniProtKB-KW"/>
</dbReference>
<evidence type="ECO:0000256" key="1">
    <source>
        <dbReference type="RuleBase" id="RU000628"/>
    </source>
</evidence>
<dbReference type="OrthoDB" id="1876592at2759"/>
<dbReference type="Pfam" id="PF00234">
    <property type="entry name" value="Tryp_alpha_amyl"/>
    <property type="match status" value="1"/>
</dbReference>
<dbReference type="InterPro" id="IPR000528">
    <property type="entry name" value="Plant_nsLTP"/>
</dbReference>
<dbReference type="AlphaFoldDB" id="A0A7I8LJU6"/>
<keyword evidence="2" id="KW-1133">Transmembrane helix</keyword>
<dbReference type="Gene3D" id="1.10.110.10">
    <property type="entry name" value="Plant lipid-transfer and hydrophobic proteins"/>
    <property type="match status" value="1"/>
</dbReference>
<keyword evidence="1" id="KW-0446">Lipid-binding</keyword>
<protein>
    <recommendedName>
        <fullName evidence="1">Non-specific lipid-transfer protein</fullName>
    </recommendedName>
</protein>
<keyword evidence="1" id="KW-0813">Transport</keyword>
<evidence type="ECO:0000256" key="2">
    <source>
        <dbReference type="SAM" id="Phobius"/>
    </source>
</evidence>
<dbReference type="PANTHER" id="PTHR33076">
    <property type="entry name" value="NON-SPECIFIC LIPID-TRANSFER PROTEIN 2-RELATED"/>
    <property type="match status" value="1"/>
</dbReference>
<evidence type="ECO:0000259" key="3">
    <source>
        <dbReference type="SMART" id="SM00499"/>
    </source>
</evidence>
<sequence>MGEKKVVLEVVVVVVMVVGMWGGRGWALSCGDAVSSLAPCGGYLTGIGEGNPSAQCCERVQSLGRMAATGPERKAICECFKQTAPSFGVKPDRVTHMLTFCKLRLNLPISPNVDCSRYTSLPPVSLSLHPSIF</sequence>
<dbReference type="InterPro" id="IPR036312">
    <property type="entry name" value="Bifun_inhib/LTP/seed_sf"/>
</dbReference>
<keyword evidence="2" id="KW-0812">Transmembrane</keyword>
<keyword evidence="2" id="KW-0472">Membrane</keyword>
<keyword evidence="5" id="KW-1185">Reference proteome</keyword>
<proteinExistence type="inferred from homology"/>
<dbReference type="Proteomes" id="UP000663760">
    <property type="component" value="Chromosome 17"/>
</dbReference>
<dbReference type="SMART" id="SM00499">
    <property type="entry name" value="AAI"/>
    <property type="match status" value="1"/>
</dbReference>
<dbReference type="GO" id="GO:0006869">
    <property type="term" value="P:lipid transport"/>
    <property type="evidence" value="ECO:0007669"/>
    <property type="project" value="InterPro"/>
</dbReference>
<dbReference type="InterPro" id="IPR016140">
    <property type="entry name" value="Bifunc_inhib/LTP/seed_store"/>
</dbReference>
<dbReference type="PRINTS" id="PR00382">
    <property type="entry name" value="LIPIDTRNSFER"/>
</dbReference>
<comment type="similarity">
    <text evidence="1">Belongs to the plant LTP family.</text>
</comment>